<keyword evidence="2" id="KW-0805">Transcription regulation</keyword>
<comment type="caution">
    <text evidence="7">The sequence shown here is derived from an EMBL/GenBank/DDBJ whole genome shotgun (WGS) entry which is preliminary data.</text>
</comment>
<organism evidence="7 8">
    <name type="scientific">Aquimarina hainanensis</name>
    <dbReference type="NCBI Taxonomy" id="1578017"/>
    <lineage>
        <taxon>Bacteria</taxon>
        <taxon>Pseudomonadati</taxon>
        <taxon>Bacteroidota</taxon>
        <taxon>Flavobacteriia</taxon>
        <taxon>Flavobacteriales</taxon>
        <taxon>Flavobacteriaceae</taxon>
        <taxon>Aquimarina</taxon>
    </lineage>
</organism>
<comment type="similarity">
    <text evidence="1">Belongs to the sigma-70 factor family. ECF subfamily.</text>
</comment>
<keyword evidence="8" id="KW-1185">Reference proteome</keyword>
<dbReference type="InterPro" id="IPR036388">
    <property type="entry name" value="WH-like_DNA-bd_sf"/>
</dbReference>
<reference evidence="8" key="1">
    <citation type="journal article" date="2019" name="Int. J. Syst. Evol. Microbiol.">
        <title>The Global Catalogue of Microorganisms (GCM) 10K type strain sequencing project: providing services to taxonomists for standard genome sequencing and annotation.</title>
        <authorList>
            <consortium name="The Broad Institute Genomics Platform"/>
            <consortium name="The Broad Institute Genome Sequencing Center for Infectious Disease"/>
            <person name="Wu L."/>
            <person name="Ma J."/>
        </authorList>
    </citation>
    <scope>NUCLEOTIDE SEQUENCE [LARGE SCALE GENOMIC DNA]</scope>
    <source>
        <strain evidence="8">KCTC 42423</strain>
    </source>
</reference>
<dbReference type="InterPro" id="IPR014284">
    <property type="entry name" value="RNA_pol_sigma-70_dom"/>
</dbReference>
<feature type="domain" description="RNA polymerase sigma factor 70 region 4 type 2" evidence="6">
    <location>
        <begin position="124"/>
        <end position="169"/>
    </location>
</feature>
<protein>
    <submittedName>
        <fullName evidence="7">RNA polymerase sigma factor</fullName>
    </submittedName>
</protein>
<evidence type="ECO:0000256" key="2">
    <source>
        <dbReference type="ARBA" id="ARBA00023015"/>
    </source>
</evidence>
<evidence type="ECO:0000259" key="5">
    <source>
        <dbReference type="Pfam" id="PF04542"/>
    </source>
</evidence>
<dbReference type="InterPro" id="IPR007627">
    <property type="entry name" value="RNA_pol_sigma70_r2"/>
</dbReference>
<dbReference type="Gene3D" id="1.10.1740.10">
    <property type="match status" value="1"/>
</dbReference>
<dbReference type="InterPro" id="IPR014327">
    <property type="entry name" value="RNA_pol_sigma70_bacteroid"/>
</dbReference>
<dbReference type="Pfam" id="PF04542">
    <property type="entry name" value="Sigma70_r2"/>
    <property type="match status" value="1"/>
</dbReference>
<dbReference type="InterPro" id="IPR039425">
    <property type="entry name" value="RNA_pol_sigma-70-like"/>
</dbReference>
<dbReference type="Pfam" id="PF08281">
    <property type="entry name" value="Sigma70_r4_2"/>
    <property type="match status" value="1"/>
</dbReference>
<dbReference type="SUPFAM" id="SSF88946">
    <property type="entry name" value="Sigma2 domain of RNA polymerase sigma factors"/>
    <property type="match status" value="1"/>
</dbReference>
<dbReference type="InterPro" id="IPR013324">
    <property type="entry name" value="RNA_pol_sigma_r3/r4-like"/>
</dbReference>
<sequence length="186" mass="21995">MDFSLNDDIKLLTALKKGCQKAFKFIYSTFYEILCVYILNFTSNREEAEDIVQDTLLKLWQKRESIVINTSLKSYLFQAVYNRFVDNYRREKKRYEILDTIRLSALNSLYTEEEQQHESQKIKILQQIIEQLPPKCKEIFLLSKMRGLKYQQIADELGISIKTVENQIGIAYQKIRVALKNSNLSF</sequence>
<keyword evidence="3" id="KW-0731">Sigma factor</keyword>
<dbReference type="RefSeq" id="WP_176027766.1">
    <property type="nucleotide sequence ID" value="NZ_JBHSJV010000001.1"/>
</dbReference>
<evidence type="ECO:0000259" key="6">
    <source>
        <dbReference type="Pfam" id="PF08281"/>
    </source>
</evidence>
<evidence type="ECO:0000256" key="1">
    <source>
        <dbReference type="ARBA" id="ARBA00010641"/>
    </source>
</evidence>
<dbReference type="InterPro" id="IPR013249">
    <property type="entry name" value="RNA_pol_sigma70_r4_t2"/>
</dbReference>
<gene>
    <name evidence="7" type="ORF">ACFSTE_02220</name>
</gene>
<evidence type="ECO:0000313" key="8">
    <source>
        <dbReference type="Proteomes" id="UP001597459"/>
    </source>
</evidence>
<dbReference type="NCBIfam" id="TIGR02985">
    <property type="entry name" value="Sig70_bacteroi1"/>
    <property type="match status" value="1"/>
</dbReference>
<proteinExistence type="inferred from homology"/>
<evidence type="ECO:0000256" key="4">
    <source>
        <dbReference type="ARBA" id="ARBA00023163"/>
    </source>
</evidence>
<accession>A0ABW5N5Z9</accession>
<evidence type="ECO:0000256" key="3">
    <source>
        <dbReference type="ARBA" id="ARBA00023082"/>
    </source>
</evidence>
<dbReference type="SUPFAM" id="SSF88659">
    <property type="entry name" value="Sigma3 and sigma4 domains of RNA polymerase sigma factors"/>
    <property type="match status" value="1"/>
</dbReference>
<dbReference type="Proteomes" id="UP001597459">
    <property type="component" value="Unassembled WGS sequence"/>
</dbReference>
<evidence type="ECO:0000313" key="7">
    <source>
        <dbReference type="EMBL" id="MFD2589628.1"/>
    </source>
</evidence>
<dbReference type="Gene3D" id="1.10.10.10">
    <property type="entry name" value="Winged helix-like DNA-binding domain superfamily/Winged helix DNA-binding domain"/>
    <property type="match status" value="1"/>
</dbReference>
<dbReference type="PANTHER" id="PTHR43133:SF46">
    <property type="entry name" value="RNA POLYMERASE SIGMA-70 FACTOR ECF SUBFAMILY"/>
    <property type="match status" value="1"/>
</dbReference>
<dbReference type="EMBL" id="JBHULX010000001">
    <property type="protein sequence ID" value="MFD2589628.1"/>
    <property type="molecule type" value="Genomic_DNA"/>
</dbReference>
<keyword evidence="4" id="KW-0804">Transcription</keyword>
<dbReference type="InterPro" id="IPR013325">
    <property type="entry name" value="RNA_pol_sigma_r2"/>
</dbReference>
<dbReference type="PANTHER" id="PTHR43133">
    <property type="entry name" value="RNA POLYMERASE ECF-TYPE SIGMA FACTO"/>
    <property type="match status" value="1"/>
</dbReference>
<name>A0ABW5N5Z9_9FLAO</name>
<feature type="domain" description="RNA polymerase sigma-70 region 2" evidence="5">
    <location>
        <begin position="33"/>
        <end position="93"/>
    </location>
</feature>
<dbReference type="CDD" id="cd06171">
    <property type="entry name" value="Sigma70_r4"/>
    <property type="match status" value="1"/>
</dbReference>
<dbReference type="NCBIfam" id="TIGR02937">
    <property type="entry name" value="sigma70-ECF"/>
    <property type="match status" value="1"/>
</dbReference>